<comment type="caution">
    <text evidence="1">The sequence shown here is derived from an EMBL/GenBank/DDBJ whole genome shotgun (WGS) entry which is preliminary data.</text>
</comment>
<dbReference type="AlphaFoldDB" id="A0AAW5E173"/>
<protein>
    <submittedName>
        <fullName evidence="1">Uncharacterized protein</fullName>
    </submittedName>
</protein>
<dbReference type="RefSeq" id="WP_240254585.1">
    <property type="nucleotide sequence ID" value="NZ_JAKTTI010000009.1"/>
</dbReference>
<proteinExistence type="predicted"/>
<evidence type="ECO:0000313" key="1">
    <source>
        <dbReference type="EMBL" id="MCH1625319.1"/>
    </source>
</evidence>
<organism evidence="1 2">
    <name type="scientific">Fredinandcohnia quinoae</name>
    <dbReference type="NCBI Taxonomy" id="2918902"/>
    <lineage>
        <taxon>Bacteria</taxon>
        <taxon>Bacillati</taxon>
        <taxon>Bacillota</taxon>
        <taxon>Bacilli</taxon>
        <taxon>Bacillales</taxon>
        <taxon>Bacillaceae</taxon>
        <taxon>Fredinandcohnia</taxon>
    </lineage>
</organism>
<reference evidence="1" key="1">
    <citation type="submission" date="2022-02" db="EMBL/GenBank/DDBJ databases">
        <title>Fredinandcohnia quinoae sp. nov. isolated from Chenopodium quinoa seeds.</title>
        <authorList>
            <person name="Saati-Santamaria Z."/>
            <person name="Flores-Felix J.D."/>
            <person name="Igual J.M."/>
            <person name="Velazquez E."/>
            <person name="Garcia-Fraile P."/>
            <person name="Martinez-Molina E."/>
        </authorList>
    </citation>
    <scope>NUCLEOTIDE SEQUENCE</scope>
    <source>
        <strain evidence="1">SECRCQ15</strain>
    </source>
</reference>
<evidence type="ECO:0000313" key="2">
    <source>
        <dbReference type="Proteomes" id="UP001431131"/>
    </source>
</evidence>
<dbReference type="EMBL" id="JAKTTI010000009">
    <property type="protein sequence ID" value="MCH1625319.1"/>
    <property type="molecule type" value="Genomic_DNA"/>
</dbReference>
<accession>A0AAW5E173</accession>
<name>A0AAW5E173_9BACI</name>
<keyword evidence="2" id="KW-1185">Reference proteome</keyword>
<gene>
    <name evidence="1" type="ORF">MJG50_08270</name>
</gene>
<dbReference type="Proteomes" id="UP001431131">
    <property type="component" value="Unassembled WGS sequence"/>
</dbReference>
<sequence length="97" mass="11492">MNEKKTLSEQEWVYNYLQDKKSPVPLVIGTRGTWGINGKMAIILIAFTIPDIMVFREMHNVVENPIRKVKYKNIVYFAVNIVEKKQVDYLINFWKEN</sequence>